<comment type="caution">
    <text evidence="2">The sequence shown here is derived from an EMBL/GenBank/DDBJ whole genome shotgun (WGS) entry which is preliminary data.</text>
</comment>
<dbReference type="Proteomes" id="UP000549250">
    <property type="component" value="Unassembled WGS sequence"/>
</dbReference>
<dbReference type="RefSeq" id="WP_183168301.1">
    <property type="nucleotide sequence ID" value="NZ_JACHXI010000065.1"/>
</dbReference>
<feature type="signal peptide" evidence="1">
    <location>
        <begin position="1"/>
        <end position="22"/>
    </location>
</feature>
<proteinExistence type="predicted"/>
<keyword evidence="1" id="KW-0732">Signal</keyword>
<evidence type="ECO:0000256" key="1">
    <source>
        <dbReference type="SAM" id="SignalP"/>
    </source>
</evidence>
<evidence type="ECO:0000313" key="2">
    <source>
        <dbReference type="EMBL" id="MBB3105502.1"/>
    </source>
</evidence>
<protein>
    <submittedName>
        <fullName evidence="2">Uncharacterized protein</fullName>
    </submittedName>
</protein>
<organism evidence="2 3">
    <name type="scientific">Azomonas macrocytogenes</name>
    <name type="common">Azotobacter macrocytogenes</name>
    <dbReference type="NCBI Taxonomy" id="69962"/>
    <lineage>
        <taxon>Bacteria</taxon>
        <taxon>Pseudomonadati</taxon>
        <taxon>Pseudomonadota</taxon>
        <taxon>Gammaproteobacteria</taxon>
        <taxon>Pseudomonadales</taxon>
        <taxon>Pseudomonadaceae</taxon>
        <taxon>Azomonas</taxon>
    </lineage>
</organism>
<name>A0A839T7Q8_AZOMA</name>
<feature type="chain" id="PRO_5032850677" evidence="1">
    <location>
        <begin position="23"/>
        <end position="98"/>
    </location>
</feature>
<keyword evidence="3" id="KW-1185">Reference proteome</keyword>
<accession>A0A839T7Q8</accession>
<reference evidence="2 3" key="1">
    <citation type="submission" date="2020-08" db="EMBL/GenBank/DDBJ databases">
        <title>Genomic Encyclopedia of Type Strains, Phase III (KMG-III): the genomes of soil and plant-associated and newly described type strains.</title>
        <authorList>
            <person name="Whitman W."/>
        </authorList>
    </citation>
    <scope>NUCLEOTIDE SEQUENCE [LARGE SCALE GENOMIC DNA]</scope>
    <source>
        <strain evidence="2 3">CECT 4462</strain>
    </source>
</reference>
<dbReference type="EMBL" id="JACHXI010000065">
    <property type="protein sequence ID" value="MBB3105502.1"/>
    <property type="molecule type" value="Genomic_DNA"/>
</dbReference>
<sequence length="98" mass="10976">MKPYYVIVAFILVFFLLVTANAQERAQFDSTLNNQEEISAVGSYKVSTPVISYNTFWIWRINSTTGQVSLCSLPTERVNVGAIIPNLQTSPICSPWSK</sequence>
<dbReference type="AlphaFoldDB" id="A0A839T7Q8"/>
<gene>
    <name evidence="2" type="ORF">FHR87_003945</name>
</gene>
<evidence type="ECO:0000313" key="3">
    <source>
        <dbReference type="Proteomes" id="UP000549250"/>
    </source>
</evidence>